<proteinExistence type="inferred from homology"/>
<evidence type="ECO:0000256" key="4">
    <source>
        <dbReference type="ARBA" id="ARBA00022475"/>
    </source>
</evidence>
<evidence type="ECO:0000256" key="3">
    <source>
        <dbReference type="ARBA" id="ARBA00022448"/>
    </source>
</evidence>
<evidence type="ECO:0000256" key="8">
    <source>
        <dbReference type="RuleBase" id="RU363032"/>
    </source>
</evidence>
<evidence type="ECO:0000256" key="7">
    <source>
        <dbReference type="ARBA" id="ARBA00023136"/>
    </source>
</evidence>
<dbReference type="NCBIfam" id="NF008210">
    <property type="entry name" value="PRK10973.1"/>
    <property type="match status" value="1"/>
</dbReference>
<keyword evidence="4" id="KW-1003">Cell membrane</keyword>
<dbReference type="EMBL" id="FWDM01000032">
    <property type="protein sequence ID" value="SLM14992.1"/>
    <property type="molecule type" value="Genomic_DNA"/>
</dbReference>
<keyword evidence="5 8" id="KW-0812">Transmembrane</keyword>
<evidence type="ECO:0000313" key="10">
    <source>
        <dbReference type="EMBL" id="SLM14992.1"/>
    </source>
</evidence>
<dbReference type="AlphaFoldDB" id="A0A3P3XLL4"/>
<feature type="domain" description="ABC transmembrane type-1" evidence="9">
    <location>
        <begin position="88"/>
        <end position="279"/>
    </location>
</feature>
<organism evidence="10">
    <name type="scientific">uncultured spirochete</name>
    <dbReference type="NCBI Taxonomy" id="156406"/>
    <lineage>
        <taxon>Bacteria</taxon>
        <taxon>Pseudomonadati</taxon>
        <taxon>Spirochaetota</taxon>
        <taxon>Spirochaetia</taxon>
        <taxon>Spirochaetales</taxon>
        <taxon>environmental samples</taxon>
    </lineage>
</organism>
<reference evidence="10" key="1">
    <citation type="submission" date="2017-02" db="EMBL/GenBank/DDBJ databases">
        <authorList>
            <person name="Regsiter A."/>
            <person name="William W."/>
        </authorList>
    </citation>
    <scope>NUCLEOTIDE SEQUENCE</scope>
    <source>
        <strain evidence="10">Bib</strain>
    </source>
</reference>
<dbReference type="PROSITE" id="PS50928">
    <property type="entry name" value="ABC_TM1"/>
    <property type="match status" value="1"/>
</dbReference>
<feature type="transmembrane region" description="Helical" evidence="8">
    <location>
        <begin position="258"/>
        <end position="279"/>
    </location>
</feature>
<feature type="transmembrane region" description="Helical" evidence="8">
    <location>
        <begin position="198"/>
        <end position="221"/>
    </location>
</feature>
<evidence type="ECO:0000256" key="6">
    <source>
        <dbReference type="ARBA" id="ARBA00022989"/>
    </source>
</evidence>
<feature type="transmembrane region" description="Helical" evidence="8">
    <location>
        <begin position="156"/>
        <end position="177"/>
    </location>
</feature>
<dbReference type="GO" id="GO:0055085">
    <property type="term" value="P:transmembrane transport"/>
    <property type="evidence" value="ECO:0007669"/>
    <property type="project" value="InterPro"/>
</dbReference>
<evidence type="ECO:0000256" key="2">
    <source>
        <dbReference type="ARBA" id="ARBA00020515"/>
    </source>
</evidence>
<accession>A0A3P3XLL4</accession>
<comment type="subcellular location">
    <subcellularLocation>
        <location evidence="1 8">Cell membrane</location>
        <topology evidence="1 8">Multi-pass membrane protein</topology>
    </subcellularLocation>
</comment>
<dbReference type="GO" id="GO:0005886">
    <property type="term" value="C:plasma membrane"/>
    <property type="evidence" value="ECO:0007669"/>
    <property type="project" value="UniProtKB-SubCell"/>
</dbReference>
<evidence type="ECO:0000256" key="1">
    <source>
        <dbReference type="ARBA" id="ARBA00004651"/>
    </source>
</evidence>
<dbReference type="Gene3D" id="1.10.3720.10">
    <property type="entry name" value="MetI-like"/>
    <property type="match status" value="1"/>
</dbReference>
<feature type="transmembrane region" description="Helical" evidence="8">
    <location>
        <begin position="21"/>
        <end position="42"/>
    </location>
</feature>
<comment type="similarity">
    <text evidence="8">Belongs to the binding-protein-dependent transport system permease family.</text>
</comment>
<dbReference type="CDD" id="cd06261">
    <property type="entry name" value="TM_PBP2"/>
    <property type="match status" value="1"/>
</dbReference>
<feature type="transmembrane region" description="Helical" evidence="8">
    <location>
        <begin position="123"/>
        <end position="144"/>
    </location>
</feature>
<gene>
    <name evidence="10" type="primary">ugpE</name>
    <name evidence="10" type="ORF">SPIROBIBN47_380027</name>
</gene>
<name>A0A3P3XLL4_9SPIR</name>
<keyword evidence="6 8" id="KW-1133">Transmembrane helix</keyword>
<dbReference type="InterPro" id="IPR035906">
    <property type="entry name" value="MetI-like_sf"/>
</dbReference>
<dbReference type="PANTHER" id="PTHR43744">
    <property type="entry name" value="ABC TRANSPORTER PERMEASE PROTEIN MG189-RELATED-RELATED"/>
    <property type="match status" value="1"/>
</dbReference>
<keyword evidence="7 8" id="KW-0472">Membrane</keyword>
<evidence type="ECO:0000256" key="5">
    <source>
        <dbReference type="ARBA" id="ARBA00022692"/>
    </source>
</evidence>
<dbReference type="SUPFAM" id="SSF161098">
    <property type="entry name" value="MetI-like"/>
    <property type="match status" value="1"/>
</dbReference>
<dbReference type="InterPro" id="IPR000515">
    <property type="entry name" value="MetI-like"/>
</dbReference>
<evidence type="ECO:0000259" key="9">
    <source>
        <dbReference type="PROSITE" id="PS50928"/>
    </source>
</evidence>
<dbReference type="PANTHER" id="PTHR43744:SF8">
    <property type="entry name" value="SN-GLYCEROL-3-PHOSPHATE TRANSPORT SYSTEM PERMEASE PROTEIN UGPE"/>
    <property type="match status" value="1"/>
</dbReference>
<dbReference type="Pfam" id="PF00528">
    <property type="entry name" value="BPD_transp_1"/>
    <property type="match status" value="1"/>
</dbReference>
<protein>
    <recommendedName>
        <fullName evidence="2">sn-glycerol-3-phosphate transport system permease protein UgpE</fullName>
    </recommendedName>
</protein>
<feature type="transmembrane region" description="Helical" evidence="8">
    <location>
        <begin position="92"/>
        <end position="116"/>
    </location>
</feature>
<keyword evidence="3 8" id="KW-0813">Transport</keyword>
<sequence length="292" mass="32968">MAELTHNSNKAAHRAKLIRRTFPHIMLWIGIAIIVFPIYFIFSASSHTSAEILAAPMPLNIGPHLIENYRQALFEGTKNMGTPVLTMMKNSLIMALGISIGKIVVSLMAAFAIVYFKFPLRNFCFWTIFITLMLPVEVRIMPTYKVISDLGMLNTYAGLILPMIVSATAVFLFRQFFMSIPREIAEASQIDGATPMEFFSHILVPMTRTPVAAMFVIQFIYGWNQYLWPLLITTKPEFYTLLIGINRMMSGADVQIEWQIAMATTLLAMLPPVLVVVIMQKQFIAGMTETEK</sequence>